<keyword evidence="6" id="KW-0325">Glycoprotein</keyword>
<dbReference type="Gene3D" id="2.60.390.10">
    <property type="entry name" value="Beta-galactosidase, domain 3"/>
    <property type="match status" value="1"/>
</dbReference>
<dbReference type="InterPro" id="IPR036833">
    <property type="entry name" value="BetaGal_dom3_sf"/>
</dbReference>
<dbReference type="Pfam" id="PF13364">
    <property type="entry name" value="BetaGal_ABD2"/>
    <property type="match status" value="2"/>
</dbReference>
<dbReference type="InterPro" id="IPR025972">
    <property type="entry name" value="BetaGal_dom3"/>
</dbReference>
<dbReference type="GO" id="GO:0004565">
    <property type="term" value="F:beta-galactosidase activity"/>
    <property type="evidence" value="ECO:0007669"/>
    <property type="project" value="UniProtKB-EC"/>
</dbReference>
<dbReference type="EC" id="3.2.1.23" evidence="3 8"/>
<feature type="region of interest" description="Disordered" evidence="10">
    <location>
        <begin position="857"/>
        <end position="878"/>
    </location>
</feature>
<name>A0A9N9Z221_9HYPO</name>
<dbReference type="Gene3D" id="2.60.120.260">
    <property type="entry name" value="Galactose-binding domain-like"/>
    <property type="match status" value="2"/>
</dbReference>
<sequence length="1005" mass="110689">MLISKPLHTLSLCLGLANVLSARAIGSDSQNIQKRDQNIVTFDDHSLFINGERLMIFSGEVHPFRLPVTSLWLDILQKIKASGYSAVSIYIDWFLLEGKQGEFRSKGIFAYDTFFEAAKKAGLYVIARPGPYINAEVSGGGFPGWLTRVPGALRTNSDAFISATDLYTSEIGKVIAAAQINNGGPVILLQPENEYQHALAPYPMPEYDYWSSVTNQYKKAGVDVPYFNNEAHMYGYITAHTPASVDIYGHDSYPLGFDCDNPDVWPAGKLPTDWLATNDALAPDSPYTIPEAKCQFQGGGFQHWGQTAGFEQCASLLNMEFERVVYKNNYAVGATIFNIYMTYGGTNWGNLGHAEGFTSYDYGAQITEERQLWREKYSEVKLQAHFFHVSPAYLEADRFNSSLEYTNTDAITVTPATTNTTKFYISRHTEYETTESVPYRLKVKTVDYGDIEIPQLGDSLIMNRRDSKIHVSDYPVGDKKLIYSSAEVFTWKKYDDKTVLVLYGGPNEYHEAAIAGETEIKKEDVEVQSGDIKVQTSDKGYTILSWAISDNVKDRSVALVQGDFYIYLLNRNEAYNFWVPPTGSGTDFGTSDIILKAGYLIRTAQKDGKSLSLVGDVNATTPVEIIGGAPAGLEELKFNGRPLDFNQNPHGVVTATVEFSKPEFSLPCLSQLEWKKIDSLPELSPDYDDSSWVDADYATSPNDLRPLDTPVSLYAGDYGFHTGTVLFRGHFKANGDESSLTITAQGGHAFGFSAWLGSHFLASWTGETNVFNGTVTADLPADLASGSDQVITVVIDHMGLNGNYVIGEDNLKTPRGILSYSLAGHSASDVTWKAAGNLGGEDYVDLARGPLNEGGMYAERQGFHQPSPPSSSWEAGRPTDPVPAPGITFYTASFDLDLPRGYDIPLSFKFGTGVAEGKFRLQLFVNGYQFGKFVPHIGPQARYPVPEGILNHHGTNTLAITLWAMEEGGAKLEGMGWHVSMITESGFGDIELTPAPEWEERKGAY</sequence>
<evidence type="ECO:0000313" key="13">
    <source>
        <dbReference type="EMBL" id="CAH0047503.1"/>
    </source>
</evidence>
<dbReference type="FunFam" id="2.60.120.260:FF:000088">
    <property type="entry name" value="Beta-galactosidase A"/>
    <property type="match status" value="1"/>
</dbReference>
<evidence type="ECO:0000256" key="9">
    <source>
        <dbReference type="RuleBase" id="RU003679"/>
    </source>
</evidence>
<keyword evidence="7 8" id="KW-0326">Glycosidase</keyword>
<evidence type="ECO:0000256" key="2">
    <source>
        <dbReference type="ARBA" id="ARBA00009809"/>
    </source>
</evidence>
<evidence type="ECO:0000313" key="14">
    <source>
        <dbReference type="Proteomes" id="UP000696573"/>
    </source>
</evidence>
<gene>
    <name evidence="13" type="ORF">CRHIZ90672A_00018855</name>
</gene>
<protein>
    <recommendedName>
        <fullName evidence="3 8">Beta-galactosidase</fullName>
        <ecNumber evidence="3 8">3.2.1.23</ecNumber>
    </recommendedName>
</protein>
<comment type="catalytic activity">
    <reaction evidence="1 8">
        <text>Hydrolysis of terminal non-reducing beta-D-galactose residues in beta-D-galactosides.</text>
        <dbReference type="EC" id="3.2.1.23"/>
    </reaction>
</comment>
<dbReference type="PRINTS" id="PR00742">
    <property type="entry name" value="GLHYDRLASE35"/>
</dbReference>
<evidence type="ECO:0000256" key="7">
    <source>
        <dbReference type="ARBA" id="ARBA00023295"/>
    </source>
</evidence>
<dbReference type="InterPro" id="IPR025300">
    <property type="entry name" value="BetaGal_jelly_roll_dom"/>
</dbReference>
<dbReference type="SUPFAM" id="SSF51445">
    <property type="entry name" value="(Trans)glycosidases"/>
    <property type="match status" value="1"/>
</dbReference>
<dbReference type="Pfam" id="PF10435">
    <property type="entry name" value="BetaGal_dom2"/>
    <property type="match status" value="1"/>
</dbReference>
<dbReference type="SMART" id="SM01029">
    <property type="entry name" value="BetaGal_dom2"/>
    <property type="match status" value="1"/>
</dbReference>
<dbReference type="GO" id="GO:0005975">
    <property type="term" value="P:carbohydrate metabolic process"/>
    <property type="evidence" value="ECO:0007669"/>
    <property type="project" value="InterPro"/>
</dbReference>
<feature type="chain" id="PRO_5040410753" description="Beta-galactosidase" evidence="11">
    <location>
        <begin position="23"/>
        <end position="1005"/>
    </location>
</feature>
<evidence type="ECO:0000256" key="1">
    <source>
        <dbReference type="ARBA" id="ARBA00001412"/>
    </source>
</evidence>
<keyword evidence="14" id="KW-1185">Reference proteome</keyword>
<dbReference type="SUPFAM" id="SSF49785">
    <property type="entry name" value="Galactose-binding domain-like"/>
    <property type="match status" value="2"/>
</dbReference>
<dbReference type="Proteomes" id="UP000696573">
    <property type="component" value="Unassembled WGS sequence"/>
</dbReference>
<dbReference type="PROSITE" id="PS01182">
    <property type="entry name" value="GLYCOSYL_HYDROL_F35"/>
    <property type="match status" value="1"/>
</dbReference>
<evidence type="ECO:0000256" key="4">
    <source>
        <dbReference type="ARBA" id="ARBA00022729"/>
    </source>
</evidence>
<evidence type="ECO:0000256" key="3">
    <source>
        <dbReference type="ARBA" id="ARBA00012756"/>
    </source>
</evidence>
<dbReference type="SUPFAM" id="SSF117100">
    <property type="entry name" value="Beta-galactosidase LacA, domain 3"/>
    <property type="match status" value="1"/>
</dbReference>
<dbReference type="PANTHER" id="PTHR23421">
    <property type="entry name" value="BETA-GALACTOSIDASE RELATED"/>
    <property type="match status" value="1"/>
</dbReference>
<dbReference type="FunFam" id="3.20.20.80:FF:000040">
    <property type="entry name" value="Beta-galactosidase A"/>
    <property type="match status" value="1"/>
</dbReference>
<comment type="similarity">
    <text evidence="2 9">Belongs to the glycosyl hydrolase 35 family.</text>
</comment>
<dbReference type="InterPro" id="IPR037110">
    <property type="entry name" value="Betagal_dom2_sf"/>
</dbReference>
<feature type="signal peptide" evidence="11">
    <location>
        <begin position="1"/>
        <end position="22"/>
    </location>
</feature>
<proteinExistence type="inferred from homology"/>
<dbReference type="InterPro" id="IPR019801">
    <property type="entry name" value="Glyco_hydro_35_CS"/>
</dbReference>
<dbReference type="FunFam" id="2.60.120.260:FF:000065">
    <property type="entry name" value="Beta-galactosidase A"/>
    <property type="match status" value="1"/>
</dbReference>
<comment type="caution">
    <text evidence="13">The sequence shown here is derived from an EMBL/GenBank/DDBJ whole genome shotgun (WGS) entry which is preliminary data.</text>
</comment>
<evidence type="ECO:0000256" key="11">
    <source>
        <dbReference type="SAM" id="SignalP"/>
    </source>
</evidence>
<keyword evidence="4 11" id="KW-0732">Signal</keyword>
<evidence type="ECO:0000256" key="8">
    <source>
        <dbReference type="RuleBase" id="RU000675"/>
    </source>
</evidence>
<dbReference type="OrthoDB" id="1657402at2759"/>
<evidence type="ECO:0000256" key="5">
    <source>
        <dbReference type="ARBA" id="ARBA00022801"/>
    </source>
</evidence>
<dbReference type="AlphaFoldDB" id="A0A9N9Z221"/>
<dbReference type="InterPro" id="IPR031330">
    <property type="entry name" value="Gly_Hdrlase_35_cat"/>
</dbReference>
<feature type="domain" description="Beta-galactosidase" evidence="12">
    <location>
        <begin position="392"/>
        <end position="577"/>
    </location>
</feature>
<organism evidence="13 14">
    <name type="scientific">Clonostachys rhizophaga</name>
    <dbReference type="NCBI Taxonomy" id="160324"/>
    <lineage>
        <taxon>Eukaryota</taxon>
        <taxon>Fungi</taxon>
        <taxon>Dikarya</taxon>
        <taxon>Ascomycota</taxon>
        <taxon>Pezizomycotina</taxon>
        <taxon>Sordariomycetes</taxon>
        <taxon>Hypocreomycetidae</taxon>
        <taxon>Hypocreales</taxon>
        <taxon>Bionectriaceae</taxon>
        <taxon>Clonostachys</taxon>
    </lineage>
</organism>
<accession>A0A9N9Z221</accession>
<dbReference type="EMBL" id="CABFNQ020000981">
    <property type="protein sequence ID" value="CAH0047503.1"/>
    <property type="molecule type" value="Genomic_DNA"/>
</dbReference>
<reference evidence="13" key="1">
    <citation type="submission" date="2021-10" db="EMBL/GenBank/DDBJ databases">
        <authorList>
            <person name="Piombo E."/>
        </authorList>
    </citation>
    <scope>NUCLEOTIDE SEQUENCE</scope>
</reference>
<dbReference type="Gene3D" id="3.20.20.80">
    <property type="entry name" value="Glycosidases"/>
    <property type="match status" value="1"/>
</dbReference>
<dbReference type="Pfam" id="PF01301">
    <property type="entry name" value="Glyco_hydro_35"/>
    <property type="match status" value="1"/>
</dbReference>
<evidence type="ECO:0000259" key="12">
    <source>
        <dbReference type="SMART" id="SM01029"/>
    </source>
</evidence>
<dbReference type="InterPro" id="IPR017853">
    <property type="entry name" value="GH"/>
</dbReference>
<dbReference type="InterPro" id="IPR008979">
    <property type="entry name" value="Galactose-bd-like_sf"/>
</dbReference>
<dbReference type="SUPFAM" id="SSF51011">
    <property type="entry name" value="Glycosyl hydrolase domain"/>
    <property type="match status" value="1"/>
</dbReference>
<dbReference type="Gene3D" id="2.102.20.10">
    <property type="entry name" value="Beta-galactosidase, domain 2"/>
    <property type="match status" value="1"/>
</dbReference>
<dbReference type="InterPro" id="IPR018954">
    <property type="entry name" value="Betagal_dom2"/>
</dbReference>
<dbReference type="InterPro" id="IPR001944">
    <property type="entry name" value="Glycoside_Hdrlase_35"/>
</dbReference>
<evidence type="ECO:0000256" key="10">
    <source>
        <dbReference type="SAM" id="MobiDB-lite"/>
    </source>
</evidence>
<keyword evidence="5 8" id="KW-0378">Hydrolase</keyword>
<evidence type="ECO:0000256" key="6">
    <source>
        <dbReference type="ARBA" id="ARBA00023180"/>
    </source>
</evidence>
<dbReference type="Pfam" id="PF13363">
    <property type="entry name" value="BetaGal_dom3"/>
    <property type="match status" value="1"/>
</dbReference>